<dbReference type="EMBL" id="JABFTP020000165">
    <property type="protein sequence ID" value="KAL3285096.1"/>
    <property type="molecule type" value="Genomic_DNA"/>
</dbReference>
<feature type="region of interest" description="Disordered" evidence="2">
    <location>
        <begin position="46"/>
        <end position="131"/>
    </location>
</feature>
<gene>
    <name evidence="4" type="ORF">HHI36_019220</name>
</gene>
<dbReference type="CDD" id="cd11400">
    <property type="entry name" value="bHLHzip_Myc"/>
    <property type="match status" value="1"/>
</dbReference>
<dbReference type="Pfam" id="PF00010">
    <property type="entry name" value="HLH"/>
    <property type="match status" value="1"/>
</dbReference>
<evidence type="ECO:0000313" key="4">
    <source>
        <dbReference type="EMBL" id="KAL3285096.1"/>
    </source>
</evidence>
<dbReference type="PANTHER" id="PTHR45851">
    <property type="entry name" value="MYC PROTO-ONCOGENE"/>
    <property type="match status" value="1"/>
</dbReference>
<feature type="domain" description="BHLH" evidence="3">
    <location>
        <begin position="123"/>
        <end position="175"/>
    </location>
</feature>
<sequence>MFDTEEEEIDVVSVSEKYTAASRMNYALPTNPSMSDRRHLQKTMESAMGTRRPNNNNGLKIILPTKRTASSVPSSPPTKRKAAPINDSRGAKRAKQYRITNPTPYRRRGNYGHDSESEPEPSEKRSLHNNMERQRRIDLRNAFEYLRQLVPEVLKKERAAKVVILREAAKYCDQLTYNSMSLNRQVEDLKRHQEILRMRVSMLRRNLALKR</sequence>
<dbReference type="InterPro" id="IPR036638">
    <property type="entry name" value="HLH_DNA-bd_sf"/>
</dbReference>
<name>A0ABD2P2G9_9CUCU</name>
<reference evidence="4 5" key="1">
    <citation type="journal article" date="2021" name="BMC Biol.">
        <title>Horizontally acquired antibacterial genes associated with adaptive radiation of ladybird beetles.</title>
        <authorList>
            <person name="Li H.S."/>
            <person name="Tang X.F."/>
            <person name="Huang Y.H."/>
            <person name="Xu Z.Y."/>
            <person name="Chen M.L."/>
            <person name="Du X.Y."/>
            <person name="Qiu B.Y."/>
            <person name="Chen P.T."/>
            <person name="Zhang W."/>
            <person name="Slipinski A."/>
            <person name="Escalona H.E."/>
            <person name="Waterhouse R.M."/>
            <person name="Zwick A."/>
            <person name="Pang H."/>
        </authorList>
    </citation>
    <scope>NUCLEOTIDE SEQUENCE [LARGE SCALE GENOMIC DNA]</scope>
    <source>
        <strain evidence="4">SYSU2018</strain>
    </source>
</reference>
<dbReference type="Proteomes" id="UP001516400">
    <property type="component" value="Unassembled WGS sequence"/>
</dbReference>
<dbReference type="Gene3D" id="4.10.280.10">
    <property type="entry name" value="Helix-loop-helix DNA-binding domain"/>
    <property type="match status" value="1"/>
</dbReference>
<accession>A0ABD2P2G9</accession>
<dbReference type="GO" id="GO:0003677">
    <property type="term" value="F:DNA binding"/>
    <property type="evidence" value="ECO:0007669"/>
    <property type="project" value="UniProtKB-KW"/>
</dbReference>
<dbReference type="AlphaFoldDB" id="A0ABD2P2G9"/>
<dbReference type="InterPro" id="IPR011598">
    <property type="entry name" value="bHLH_dom"/>
</dbReference>
<keyword evidence="1" id="KW-0238">DNA-binding</keyword>
<dbReference type="SMART" id="SM00353">
    <property type="entry name" value="HLH"/>
    <property type="match status" value="1"/>
</dbReference>
<organism evidence="4 5">
    <name type="scientific">Cryptolaemus montrouzieri</name>
    <dbReference type="NCBI Taxonomy" id="559131"/>
    <lineage>
        <taxon>Eukaryota</taxon>
        <taxon>Metazoa</taxon>
        <taxon>Ecdysozoa</taxon>
        <taxon>Arthropoda</taxon>
        <taxon>Hexapoda</taxon>
        <taxon>Insecta</taxon>
        <taxon>Pterygota</taxon>
        <taxon>Neoptera</taxon>
        <taxon>Endopterygota</taxon>
        <taxon>Coleoptera</taxon>
        <taxon>Polyphaga</taxon>
        <taxon>Cucujiformia</taxon>
        <taxon>Coccinelloidea</taxon>
        <taxon>Coccinellidae</taxon>
        <taxon>Scymninae</taxon>
        <taxon>Scymnini</taxon>
        <taxon>Cryptolaemus</taxon>
    </lineage>
</organism>
<proteinExistence type="predicted"/>
<feature type="compositionally biased region" description="Basic and acidic residues" evidence="2">
    <location>
        <begin position="111"/>
        <end position="131"/>
    </location>
</feature>
<evidence type="ECO:0000256" key="2">
    <source>
        <dbReference type="SAM" id="MobiDB-lite"/>
    </source>
</evidence>
<evidence type="ECO:0000256" key="1">
    <source>
        <dbReference type="ARBA" id="ARBA00023125"/>
    </source>
</evidence>
<dbReference type="InterPro" id="IPR050433">
    <property type="entry name" value="Myc_transcription_factors"/>
</dbReference>
<dbReference type="PROSITE" id="PS50888">
    <property type="entry name" value="BHLH"/>
    <property type="match status" value="1"/>
</dbReference>
<evidence type="ECO:0000313" key="5">
    <source>
        <dbReference type="Proteomes" id="UP001516400"/>
    </source>
</evidence>
<dbReference type="SUPFAM" id="SSF47459">
    <property type="entry name" value="HLH, helix-loop-helix DNA-binding domain"/>
    <property type="match status" value="1"/>
</dbReference>
<evidence type="ECO:0000259" key="3">
    <source>
        <dbReference type="PROSITE" id="PS50888"/>
    </source>
</evidence>
<dbReference type="FunFam" id="4.10.280.10:FF:000019">
    <property type="entry name" value="Myc proto-oncogene protein"/>
    <property type="match status" value="1"/>
</dbReference>
<comment type="caution">
    <text evidence="4">The sequence shown here is derived from an EMBL/GenBank/DDBJ whole genome shotgun (WGS) entry which is preliminary data.</text>
</comment>
<protein>
    <recommendedName>
        <fullName evidence="3">BHLH domain-containing protein</fullName>
    </recommendedName>
</protein>
<keyword evidence="5" id="KW-1185">Reference proteome</keyword>